<evidence type="ECO:0000256" key="1">
    <source>
        <dbReference type="SAM" id="SignalP"/>
    </source>
</evidence>
<protein>
    <submittedName>
        <fullName evidence="2">Uncharacterized protein</fullName>
    </submittedName>
</protein>
<keyword evidence="1" id="KW-0732">Signal</keyword>
<evidence type="ECO:0000313" key="2">
    <source>
        <dbReference type="EMBL" id="GAA3960930.1"/>
    </source>
</evidence>
<organism evidence="2 3">
    <name type="scientific">Mucilaginibacter dorajii</name>
    <dbReference type="NCBI Taxonomy" id="692994"/>
    <lineage>
        <taxon>Bacteria</taxon>
        <taxon>Pseudomonadati</taxon>
        <taxon>Bacteroidota</taxon>
        <taxon>Sphingobacteriia</taxon>
        <taxon>Sphingobacteriales</taxon>
        <taxon>Sphingobacteriaceae</taxon>
        <taxon>Mucilaginibacter</taxon>
    </lineage>
</organism>
<sequence length="260" mass="30014">MRSFKLIFIFCSCFITAHSFAQTISSPQAIEDDLLRIFKRVNYYGTHKKEFKAIDSLKKMNSIFAFKLKYYTSKYPFTISQKFTSLVKERMVVATSADGMFRTYSWDTRLGNGGYDFDNILQYKVGAQTQSLLKMDPPGKEAYWFPKIYTFTANNKTMYLAVYNSVMSATKAGQGIRAYAIEKGVLNGRVPMVKTPTAVLSRLYYEYDLNSVADWDIFPTITVDVKNQTILTPLVDYKGKMTRKFITYKFTGRFFEKVKS</sequence>
<evidence type="ECO:0000313" key="3">
    <source>
        <dbReference type="Proteomes" id="UP001500742"/>
    </source>
</evidence>
<dbReference type="EMBL" id="BAAAZC010000005">
    <property type="protein sequence ID" value="GAA3960930.1"/>
    <property type="molecule type" value="Genomic_DNA"/>
</dbReference>
<keyword evidence="3" id="KW-1185">Reference proteome</keyword>
<feature type="signal peptide" evidence="1">
    <location>
        <begin position="1"/>
        <end position="21"/>
    </location>
</feature>
<reference evidence="3" key="1">
    <citation type="journal article" date="2019" name="Int. J. Syst. Evol. Microbiol.">
        <title>The Global Catalogue of Microorganisms (GCM) 10K type strain sequencing project: providing services to taxonomists for standard genome sequencing and annotation.</title>
        <authorList>
            <consortium name="The Broad Institute Genomics Platform"/>
            <consortium name="The Broad Institute Genome Sequencing Center for Infectious Disease"/>
            <person name="Wu L."/>
            <person name="Ma J."/>
        </authorList>
    </citation>
    <scope>NUCLEOTIDE SEQUENCE [LARGE SCALE GENOMIC DNA]</scope>
    <source>
        <strain evidence="3">JCM 16601</strain>
    </source>
</reference>
<dbReference type="Proteomes" id="UP001500742">
    <property type="component" value="Unassembled WGS sequence"/>
</dbReference>
<accession>A0ABP7P8G7</accession>
<gene>
    <name evidence="2" type="ORF">GCM10022210_05930</name>
</gene>
<proteinExistence type="predicted"/>
<comment type="caution">
    <text evidence="2">The sequence shown here is derived from an EMBL/GenBank/DDBJ whole genome shotgun (WGS) entry which is preliminary data.</text>
</comment>
<name>A0ABP7P8G7_9SPHI</name>
<feature type="chain" id="PRO_5047087180" evidence="1">
    <location>
        <begin position="22"/>
        <end position="260"/>
    </location>
</feature>
<dbReference type="RefSeq" id="WP_259094791.1">
    <property type="nucleotide sequence ID" value="NZ_BAAAZC010000005.1"/>
</dbReference>